<feature type="non-terminal residue" evidence="3">
    <location>
        <position position="1"/>
    </location>
</feature>
<reference evidence="3" key="1">
    <citation type="submission" date="2015-07" db="EMBL/GenBank/DDBJ databases">
        <title>Adaptation to a free-living lifestyle via gene acquisitions in the diplomonad Trepomonas sp. PC1.</title>
        <authorList>
            <person name="Xu F."/>
            <person name="Jerlstrom-Hultqvist J."/>
            <person name="Kolisko M."/>
            <person name="Simpson A.G.B."/>
            <person name="Roger A.J."/>
            <person name="Svard S.G."/>
            <person name="Andersson J.O."/>
        </authorList>
    </citation>
    <scope>NUCLEOTIDE SEQUENCE</scope>
    <source>
        <strain evidence="3">PC1</strain>
    </source>
</reference>
<proteinExistence type="predicted"/>
<sequence length="1092" mass="125740">SIKPPCGIIESSPLEYDAFSFFPEEPRFMVTPLIQNMTSELSTKNISAADTSPSFHIVGTHLGELYIFNEDQLVTQIKLENESITAIKIAKSQQVLQFYTGTEKGNLYVTYLDSESHEYFVKLLEISQGDDAICQIAYLENYFAFGTARGKVYVGQVPPGKVYLQKLFQLQNVLQNQIYSIVFLRQYLIFSTRLDLYVYDFQQEKQIYKQVLKSNFTQLLVDGDLLIVASGDQVQILLFRFQQQKSTDVTPLTLGVLKALDYAPELNGSTSNLNELCENLNQFSTFSDEVEWDGVSQLQLLQIEKPVHQQSKFDKESFVEEISRFNITDPPVQILGVNIAGESIIVVTLSDQAKMQNIYQNQENMTNQDSSKTSFSKYNARSYFYNLTESKQQMLRLQMFDIFGTEQHGAILPLLSSMPITLIDKSINPIMCFQALSSSLLKLPSFALTCFNNTYQLKPVTVDDHIKWLLQKENYPLAIETALLHKSCDWTKTIPFCPNQAVNNDDYYDNQFENMLQPKQYEQKDYLKCLPHGYQPEPNQFNFPSTFTFKSLIQFSTTLFLNKNQAVSAQNLLAQFLKPTDPMWATLSIIFGLTQSFKDLIQLLPQFDDVNKTIILGLTLAHNFDSFCKLILKWRVNADDLLSLFSVFVQKYQFSEVFTVQSGLQLLNQDYPECLKYLTQSSLSQKTQQIFQQFVEQLITEKELPNTFLADLILSADVLFDLSPQLAARLFARFINSQTQISDVFIGLIVGILKKILGLEVNYQLTKQDFQQDMRVCRNYLLHNLVLVEGIDVQPDLIKGIYEFLYQLVQQKEIQILNVYPENSFQNILLTYSPLIDVQVFRQLLNTLNDLNYKNSLFLSKKFADLDTFLQFVLKKQQNHTDEPIEVQCQFYQQALESVIKNGDVSQAIQFIRRLQDVYYQDVSQCRIIKQAQLWRHLTRQCLGRGVYQLLDLLSKESVESLEVKEVIDMLEIDGTGSNELSSVLFRLVNSLRLLQSLQKECASLVKQDCVVLRSQLVLEAKRALIMDKQQCSLCEHLIHKDPPVQFSEKIQADQRFGDVIVYNCGHIYHFQCLEKHCEGQKNWSCALCIKE</sequence>
<accession>A0A146KCI4</accession>
<evidence type="ECO:0000256" key="1">
    <source>
        <dbReference type="PROSITE-ProRule" id="PRU00175"/>
    </source>
</evidence>
<keyword evidence="1" id="KW-0862">Zinc</keyword>
<dbReference type="SUPFAM" id="SSF50978">
    <property type="entry name" value="WD40 repeat-like"/>
    <property type="match status" value="1"/>
</dbReference>
<dbReference type="SMART" id="SM00184">
    <property type="entry name" value="RING"/>
    <property type="match status" value="1"/>
</dbReference>
<gene>
    <name evidence="3" type="ORF">TPC1_12785</name>
</gene>
<dbReference type="GO" id="GO:0030897">
    <property type="term" value="C:HOPS complex"/>
    <property type="evidence" value="ECO:0007669"/>
    <property type="project" value="TreeGrafter"/>
</dbReference>
<dbReference type="AlphaFoldDB" id="A0A146KCI4"/>
<dbReference type="Pfam" id="PF23412">
    <property type="entry name" value="zf_RING_Vps8"/>
    <property type="match status" value="1"/>
</dbReference>
<dbReference type="SUPFAM" id="SSF57850">
    <property type="entry name" value="RING/U-box"/>
    <property type="match status" value="1"/>
</dbReference>
<keyword evidence="1" id="KW-0479">Metal-binding</keyword>
<evidence type="ECO:0000313" key="3">
    <source>
        <dbReference type="EMBL" id="JAP94530.1"/>
    </source>
</evidence>
<dbReference type="GO" id="GO:0008270">
    <property type="term" value="F:zinc ion binding"/>
    <property type="evidence" value="ECO:0007669"/>
    <property type="project" value="UniProtKB-KW"/>
</dbReference>
<dbReference type="InterPro" id="IPR036322">
    <property type="entry name" value="WD40_repeat_dom_sf"/>
</dbReference>
<keyword evidence="1" id="KW-0863">Zinc-finger</keyword>
<feature type="domain" description="RING-type" evidence="2">
    <location>
        <begin position="1032"/>
        <end position="1089"/>
    </location>
</feature>
<dbReference type="InterPro" id="IPR015943">
    <property type="entry name" value="WD40/YVTN_repeat-like_dom_sf"/>
</dbReference>
<protein>
    <submittedName>
        <fullName evidence="3">7fold repeat in clathrin and VPS proteins repeat-containing protein</fullName>
    </submittedName>
</protein>
<dbReference type="Gene3D" id="2.130.10.10">
    <property type="entry name" value="YVTN repeat-like/Quinoprotein amine dehydrogenase"/>
    <property type="match status" value="1"/>
</dbReference>
<evidence type="ECO:0000259" key="2">
    <source>
        <dbReference type="PROSITE" id="PS50089"/>
    </source>
</evidence>
<dbReference type="InterPro" id="IPR001841">
    <property type="entry name" value="Znf_RING"/>
</dbReference>
<name>A0A146KCI4_9EUKA</name>
<dbReference type="GO" id="GO:0006623">
    <property type="term" value="P:protein targeting to vacuole"/>
    <property type="evidence" value="ECO:0007669"/>
    <property type="project" value="InterPro"/>
</dbReference>
<dbReference type="EMBL" id="GDID01002076">
    <property type="protein sequence ID" value="JAP94530.1"/>
    <property type="molecule type" value="Transcribed_RNA"/>
</dbReference>
<dbReference type="GO" id="GO:0034058">
    <property type="term" value="P:endosomal vesicle fusion"/>
    <property type="evidence" value="ECO:0007669"/>
    <property type="project" value="TreeGrafter"/>
</dbReference>
<dbReference type="PANTHER" id="PTHR12616">
    <property type="entry name" value="VACUOLAR PROTEIN SORTING VPS41"/>
    <property type="match status" value="1"/>
</dbReference>
<dbReference type="PROSITE" id="PS50089">
    <property type="entry name" value="ZF_RING_2"/>
    <property type="match status" value="1"/>
</dbReference>
<dbReference type="InterPro" id="IPR045111">
    <property type="entry name" value="Vps41/Vps8"/>
</dbReference>
<dbReference type="InterPro" id="IPR056939">
    <property type="entry name" value="Znf_RING_Vps8"/>
</dbReference>
<organism evidence="3">
    <name type="scientific">Trepomonas sp. PC1</name>
    <dbReference type="NCBI Taxonomy" id="1076344"/>
    <lineage>
        <taxon>Eukaryota</taxon>
        <taxon>Metamonada</taxon>
        <taxon>Diplomonadida</taxon>
        <taxon>Hexamitidae</taxon>
        <taxon>Hexamitinae</taxon>
        <taxon>Trepomonas</taxon>
    </lineage>
</organism>
<dbReference type="GO" id="GO:0005770">
    <property type="term" value="C:late endosome"/>
    <property type="evidence" value="ECO:0007669"/>
    <property type="project" value="TreeGrafter"/>
</dbReference>